<feature type="domain" description="SLH" evidence="2">
    <location>
        <begin position="684"/>
        <end position="747"/>
    </location>
</feature>
<name>A0ABW0HZW1_9BACL</name>
<feature type="region of interest" description="Disordered" evidence="1">
    <location>
        <begin position="390"/>
        <end position="419"/>
    </location>
</feature>
<gene>
    <name evidence="3" type="ORF">ACFPOF_27590</name>
</gene>
<dbReference type="SMART" id="SM00635">
    <property type="entry name" value="BID_2"/>
    <property type="match status" value="1"/>
</dbReference>
<dbReference type="PROSITE" id="PS51272">
    <property type="entry name" value="SLH"/>
    <property type="match status" value="3"/>
</dbReference>
<feature type="domain" description="SLH" evidence="2">
    <location>
        <begin position="751"/>
        <end position="808"/>
    </location>
</feature>
<evidence type="ECO:0000313" key="4">
    <source>
        <dbReference type="Proteomes" id="UP001596113"/>
    </source>
</evidence>
<reference evidence="4" key="1">
    <citation type="journal article" date="2019" name="Int. J. Syst. Evol. Microbiol.">
        <title>The Global Catalogue of Microorganisms (GCM) 10K type strain sequencing project: providing services to taxonomists for standard genome sequencing and annotation.</title>
        <authorList>
            <consortium name="The Broad Institute Genomics Platform"/>
            <consortium name="The Broad Institute Genome Sequencing Center for Infectious Disease"/>
            <person name="Wu L."/>
            <person name="Ma J."/>
        </authorList>
    </citation>
    <scope>NUCLEOTIDE SEQUENCE [LARGE SCALE GENOMIC DNA]</scope>
    <source>
        <strain evidence="4">CGMCC 1.18575</strain>
    </source>
</reference>
<dbReference type="Gene3D" id="2.60.40.1080">
    <property type="match status" value="1"/>
</dbReference>
<dbReference type="EMBL" id="JBHSMI010000056">
    <property type="protein sequence ID" value="MFC5406513.1"/>
    <property type="molecule type" value="Genomic_DNA"/>
</dbReference>
<keyword evidence="4" id="KW-1185">Reference proteome</keyword>
<evidence type="ECO:0000259" key="2">
    <source>
        <dbReference type="PROSITE" id="PS51272"/>
    </source>
</evidence>
<sequence>MLNLSRKKAGSLRYLMVPFLMMALLASSIPGPGTSYGAEDQEIVNGTVDVRETTVPADGTSRTIVSLLLTDDQGNPVSIPPEDIQFRSTSGRLEEGVSVVGPGEYTSVLTAPTVAGVAYIGAFVGGKAVADMASVSFIAGPPSPERSVITASRSTVPADGSSQSVITVQLKDEFGNDVTEQAGLFELTATLGTLSSVSYATSGRYETVLVSAKYGKLGTLSGLSGTLGPVDDPLELIGEQGIIPPEAPVGEDIPVMIASTYESGGVYQAILMAPLSAGTAEITASVNGVSVASSIEVAFTEGSSPNPINELRFGQTSYSVTSGQTRSTSLEAVRADGSTTNVASFASYEVQNASIASVDVHGTVTGLRSGQTKLTATYEGFTAETTVTVTEDNGTTPENPGGTPNPGIPSTPGNSTENPRTGLSFEIVSKDGGSSRQTLSKEDVLKGRVELQLSSEGGTIAISAENLKELKSINPQAIIVMNAGAASMSLPLSELDLSPYSRQFGIPEEAIRCDISIREPDESTQQAIRDSVSNMGGRLLSNPLAFEVQIVGSTGQSVWMSAFSQYVTRILTVQGDLVPDTATGVWWMPGRNELRFVPTHFAKQDGSQWTAIMKRPGASIYAVIDRPVSFSDTAKHWAAADVKLLASKLLVQGRGEGIFAPDADITRAEIAALLVRALGLNESDARNPFSDTGTGWYVAAVNTAYQAGLISGYSDGTFRPLQKVTRQELAGMMIRAMNYAGGFSSASLPAYQPYGDETAISGWVREYVQYAQRTGIVGLDGKFRPTSYSTRAETVAMLKRMLNLVQFI</sequence>
<dbReference type="SUPFAM" id="SSF49373">
    <property type="entry name" value="Invasin/intimin cell-adhesion fragments"/>
    <property type="match status" value="3"/>
</dbReference>
<dbReference type="PANTHER" id="PTHR43308:SF5">
    <property type="entry name" value="S-LAYER PROTEIN _ PEPTIDOGLYCAN ENDO-BETA-N-ACETYLGLUCOSAMINIDASE"/>
    <property type="match status" value="1"/>
</dbReference>
<organism evidence="3 4">
    <name type="scientific">Cohnella soli</name>
    <dbReference type="NCBI Taxonomy" id="425005"/>
    <lineage>
        <taxon>Bacteria</taxon>
        <taxon>Bacillati</taxon>
        <taxon>Bacillota</taxon>
        <taxon>Bacilli</taxon>
        <taxon>Bacillales</taxon>
        <taxon>Paenibacillaceae</taxon>
        <taxon>Cohnella</taxon>
    </lineage>
</organism>
<dbReference type="InterPro" id="IPR003343">
    <property type="entry name" value="Big_2"/>
</dbReference>
<dbReference type="Gene3D" id="2.60.40.10">
    <property type="entry name" value="Immunoglobulins"/>
    <property type="match status" value="2"/>
</dbReference>
<feature type="domain" description="SLH" evidence="2">
    <location>
        <begin position="625"/>
        <end position="683"/>
    </location>
</feature>
<dbReference type="Proteomes" id="UP001596113">
    <property type="component" value="Unassembled WGS sequence"/>
</dbReference>
<dbReference type="Pfam" id="PF09134">
    <property type="entry name" value="Invasin_D3"/>
    <property type="match status" value="2"/>
</dbReference>
<dbReference type="InterPro" id="IPR013783">
    <property type="entry name" value="Ig-like_fold"/>
</dbReference>
<protein>
    <submittedName>
        <fullName evidence="3">Invasin domain 3-containing protein</fullName>
    </submittedName>
</protein>
<dbReference type="RefSeq" id="WP_378138614.1">
    <property type="nucleotide sequence ID" value="NZ_JBHSMI010000056.1"/>
</dbReference>
<comment type="caution">
    <text evidence="3">The sequence shown here is derived from an EMBL/GenBank/DDBJ whole genome shotgun (WGS) entry which is preliminary data.</text>
</comment>
<dbReference type="InterPro" id="IPR051465">
    <property type="entry name" value="Cell_Envelope_Struct_Comp"/>
</dbReference>
<proteinExistence type="predicted"/>
<accession>A0ABW0HZW1</accession>
<dbReference type="InterPro" id="IPR008964">
    <property type="entry name" value="Invasin/intimin_cell_adhesion"/>
</dbReference>
<feature type="compositionally biased region" description="Low complexity" evidence="1">
    <location>
        <begin position="390"/>
        <end position="402"/>
    </location>
</feature>
<evidence type="ECO:0000313" key="3">
    <source>
        <dbReference type="EMBL" id="MFC5406513.1"/>
    </source>
</evidence>
<dbReference type="InterPro" id="IPR001119">
    <property type="entry name" value="SLH_dom"/>
</dbReference>
<dbReference type="Pfam" id="PF00395">
    <property type="entry name" value="SLH"/>
    <property type="match status" value="3"/>
</dbReference>
<dbReference type="InterPro" id="IPR015217">
    <property type="entry name" value="Invasin_dom_3"/>
</dbReference>
<dbReference type="PANTHER" id="PTHR43308">
    <property type="entry name" value="OUTER MEMBRANE PROTEIN ALPHA-RELATED"/>
    <property type="match status" value="1"/>
</dbReference>
<evidence type="ECO:0000256" key="1">
    <source>
        <dbReference type="SAM" id="MobiDB-lite"/>
    </source>
</evidence>